<dbReference type="InterPro" id="IPR033237">
    <property type="entry name" value="BRINP"/>
</dbReference>
<dbReference type="EMBL" id="JAOPHQ010002285">
    <property type="protein sequence ID" value="KAK0147713.1"/>
    <property type="molecule type" value="Genomic_DNA"/>
</dbReference>
<evidence type="ECO:0000256" key="4">
    <source>
        <dbReference type="ARBA" id="ARBA00023180"/>
    </source>
</evidence>
<keyword evidence="4" id="KW-0325">Glycoprotein</keyword>
<dbReference type="Pfam" id="PF25415">
    <property type="entry name" value="EGF_BRNP1-3"/>
    <property type="match status" value="1"/>
</dbReference>
<feature type="region of interest" description="Disordered" evidence="6">
    <location>
        <begin position="668"/>
        <end position="710"/>
    </location>
</feature>
<keyword evidence="3" id="KW-0338">Growth arrest</keyword>
<dbReference type="GO" id="GO:0005737">
    <property type="term" value="C:cytoplasm"/>
    <property type="evidence" value="ECO:0007669"/>
    <property type="project" value="TreeGrafter"/>
</dbReference>
<evidence type="ECO:0000256" key="1">
    <source>
        <dbReference type="ARBA" id="ARBA00010360"/>
    </source>
</evidence>
<dbReference type="PANTHER" id="PTHR15564:SF10">
    <property type="entry name" value="BMP_RETINOIC ACID-INDUCIBLE NEURAL-SPECIFIC PROTEIN 3 ISOFORM X1"/>
    <property type="match status" value="1"/>
</dbReference>
<evidence type="ECO:0000256" key="3">
    <source>
        <dbReference type="ARBA" id="ARBA00022810"/>
    </source>
</evidence>
<sequence>MSGLGFGPIRRLSPAAAALSLWFCCCWCCCCWTWTGVRGAGAATAAAAGTGDGGSPGSVGWLLSDKGPFHQSPEFAESVDRYQQGFSTRYKIYREFGRWKVNSLAVEKPGRFGSRGGSAPPLDPEFTQAIRRLGRRPSLQTITENIIRKYGTHILLSATLGGEESLTIFVDKRKLSQETSSAGSEVVGGGVNGTGPVTLETLYQLAASYFTDRESTLRKLHHLQIASTAIRVTETRTGPLGCSNYDNLDTVSSVLVHSPENKVLLQGLQMVLPTYLRGRFVQAALNYIGCKSRGQFVCQAGDCWCQCSAAFPQCNCPLADLEALETSLRTIRDAWALSNLEFQQSDEFQSFVGNLPAHHAVNMSVVEQLWRTDAGVLQRYRHLKASSDQLLSKARRVANKLFSLSKRCRKQPRIVMQGERPLRYWLNYVLSLLYCSENDQVGVYSEASHSCSCPHHQHTSCQGAVPCSLGEGSRCAACSAENRTRCSGCNAGFTLTQGTCRPAVPDPTEPYLGLESDRDLQDLELRYLLQRGDPHIALHGVFVSNDVRLDAWFDPSWRKRMLLTLKSNRVKSNRVHVLLGLAIQVCLTRNSTVEPAFSLFVNPFGGSHSESWTMPIGQHGYPNWERGRLDAPPDCYNWTLTLGNRWKSFFETVHFYLRSRAREPGTAVAATSAAATPGGGGTRGNATSYGDSPTMAGVTEPPGGGGGGGSGGGGNMAYMKVNSMQLFGYSVHFDPEAIQDLILQLDYPYTQGSQDSALQQLVELRFRVNRLSPPGGPHADLFSCLLRHRLKLSSADVARILSALQVYSGRQPNYVEYEATKLCS</sequence>
<evidence type="ECO:0000256" key="5">
    <source>
        <dbReference type="ARBA" id="ARBA00023306"/>
    </source>
</evidence>
<feature type="domain" description="MACPF" evidence="7">
    <location>
        <begin position="93"/>
        <end position="289"/>
    </location>
</feature>
<dbReference type="GO" id="GO:0071300">
    <property type="term" value="P:cellular response to retinoic acid"/>
    <property type="evidence" value="ECO:0007669"/>
    <property type="project" value="TreeGrafter"/>
</dbReference>
<dbReference type="AlphaFoldDB" id="A0AA47MVY4"/>
<accession>A0AA47MVY4</accession>
<dbReference type="GO" id="GO:0045666">
    <property type="term" value="P:positive regulation of neuron differentiation"/>
    <property type="evidence" value="ECO:0007669"/>
    <property type="project" value="InterPro"/>
</dbReference>
<dbReference type="InterPro" id="IPR057671">
    <property type="entry name" value="BRINP_C"/>
</dbReference>
<dbReference type="Proteomes" id="UP001174136">
    <property type="component" value="Unassembled WGS sequence"/>
</dbReference>
<reference evidence="8" key="1">
    <citation type="journal article" date="2023" name="Front. Mar. Sci.">
        <title>A new Merluccius polli reference genome to investigate the effects of global change in West African waters.</title>
        <authorList>
            <person name="Mateo J.L."/>
            <person name="Blanco-Fernandez C."/>
            <person name="Garcia-Vazquez E."/>
            <person name="Machado-Schiaffino G."/>
        </authorList>
    </citation>
    <scope>NUCLEOTIDE SEQUENCE</scope>
    <source>
        <strain evidence="8">C29</strain>
        <tissue evidence="8">Fin</tissue>
    </source>
</reference>
<comment type="caution">
    <text evidence="8">The sequence shown here is derived from an EMBL/GenBank/DDBJ whole genome shotgun (WGS) entry which is preliminary data.</text>
</comment>
<name>A0AA47MVY4_MERPO</name>
<evidence type="ECO:0000256" key="2">
    <source>
        <dbReference type="ARBA" id="ARBA00022729"/>
    </source>
</evidence>
<keyword evidence="5" id="KW-0131">Cell cycle</keyword>
<protein>
    <submittedName>
        <fullName evidence="8">BMP/retinoic acid-inducible neural-specific protein 3</fullName>
    </submittedName>
</protein>
<dbReference type="PANTHER" id="PTHR15564">
    <property type="entry name" value="MACPF DOMAIN-CONTAINING PROTEIN"/>
    <property type="match status" value="1"/>
</dbReference>
<evidence type="ECO:0000313" key="9">
    <source>
        <dbReference type="Proteomes" id="UP001174136"/>
    </source>
</evidence>
<dbReference type="InterPro" id="IPR020864">
    <property type="entry name" value="MACPF"/>
</dbReference>
<evidence type="ECO:0000256" key="6">
    <source>
        <dbReference type="SAM" id="MobiDB-lite"/>
    </source>
</evidence>
<evidence type="ECO:0000259" key="7">
    <source>
        <dbReference type="SMART" id="SM00457"/>
    </source>
</evidence>
<gene>
    <name evidence="8" type="primary">BRINP3_2</name>
    <name evidence="8" type="ORF">N1851_012822</name>
</gene>
<dbReference type="GO" id="GO:0045930">
    <property type="term" value="P:negative regulation of mitotic cell cycle"/>
    <property type="evidence" value="ECO:0007669"/>
    <property type="project" value="InterPro"/>
</dbReference>
<dbReference type="GO" id="GO:0007399">
    <property type="term" value="P:nervous system development"/>
    <property type="evidence" value="ECO:0007669"/>
    <property type="project" value="TreeGrafter"/>
</dbReference>
<dbReference type="Pfam" id="PF19052">
    <property type="entry name" value="BRINP_C"/>
    <property type="match status" value="1"/>
</dbReference>
<evidence type="ECO:0000313" key="8">
    <source>
        <dbReference type="EMBL" id="KAK0147713.1"/>
    </source>
</evidence>
<comment type="similarity">
    <text evidence="1">Belongs to the BRINP family.</text>
</comment>
<organism evidence="8 9">
    <name type="scientific">Merluccius polli</name>
    <name type="common">Benguela hake</name>
    <name type="synonym">Merluccius cadenati</name>
    <dbReference type="NCBI Taxonomy" id="89951"/>
    <lineage>
        <taxon>Eukaryota</taxon>
        <taxon>Metazoa</taxon>
        <taxon>Chordata</taxon>
        <taxon>Craniata</taxon>
        <taxon>Vertebrata</taxon>
        <taxon>Euteleostomi</taxon>
        <taxon>Actinopterygii</taxon>
        <taxon>Neopterygii</taxon>
        <taxon>Teleostei</taxon>
        <taxon>Neoteleostei</taxon>
        <taxon>Acanthomorphata</taxon>
        <taxon>Zeiogadaria</taxon>
        <taxon>Gadariae</taxon>
        <taxon>Gadiformes</taxon>
        <taxon>Gadoidei</taxon>
        <taxon>Merlucciidae</taxon>
        <taxon>Merluccius</taxon>
    </lineage>
</organism>
<dbReference type="GO" id="GO:0043025">
    <property type="term" value="C:neuronal cell body"/>
    <property type="evidence" value="ECO:0007669"/>
    <property type="project" value="TreeGrafter"/>
</dbReference>
<keyword evidence="2" id="KW-0732">Signal</keyword>
<dbReference type="SMART" id="SM00457">
    <property type="entry name" value="MACPF"/>
    <property type="match status" value="1"/>
</dbReference>
<dbReference type="GO" id="GO:0030425">
    <property type="term" value="C:dendrite"/>
    <property type="evidence" value="ECO:0007669"/>
    <property type="project" value="TreeGrafter"/>
</dbReference>
<proteinExistence type="inferred from homology"/>
<dbReference type="InterPro" id="IPR057450">
    <property type="entry name" value="BRINP_EGF"/>
</dbReference>
<keyword evidence="9" id="KW-1185">Reference proteome</keyword>
<dbReference type="Pfam" id="PF01823">
    <property type="entry name" value="MACPF"/>
    <property type="match status" value="1"/>
</dbReference>